<gene>
    <name evidence="5" type="ORF">JY651_07805</name>
</gene>
<evidence type="ECO:0000256" key="3">
    <source>
        <dbReference type="ARBA" id="ARBA00023125"/>
    </source>
</evidence>
<organism evidence="5 6">
    <name type="scientific">Pyxidicoccus parkwayensis</name>
    <dbReference type="NCBI Taxonomy" id="2813578"/>
    <lineage>
        <taxon>Bacteria</taxon>
        <taxon>Pseudomonadati</taxon>
        <taxon>Myxococcota</taxon>
        <taxon>Myxococcia</taxon>
        <taxon>Myxococcales</taxon>
        <taxon>Cystobacterineae</taxon>
        <taxon>Myxococcaceae</taxon>
        <taxon>Pyxidicoccus</taxon>
    </lineage>
</organism>
<proteinExistence type="predicted"/>
<dbReference type="Gene3D" id="1.10.1740.10">
    <property type="match status" value="1"/>
</dbReference>
<dbReference type="PANTHER" id="PTHR30385">
    <property type="entry name" value="SIGMA FACTOR F FLAGELLAR"/>
    <property type="match status" value="1"/>
</dbReference>
<keyword evidence="1" id="KW-0805">Transcription regulation</keyword>
<evidence type="ECO:0000313" key="5">
    <source>
        <dbReference type="EMBL" id="QSQ24834.1"/>
    </source>
</evidence>
<accession>A0ABX7P2Y4</accession>
<reference evidence="5 6" key="1">
    <citation type="submission" date="2021-02" db="EMBL/GenBank/DDBJ databases">
        <title>De Novo genome assembly of isolated myxobacteria.</title>
        <authorList>
            <person name="Stevens D.C."/>
        </authorList>
    </citation>
    <scope>NUCLEOTIDE SEQUENCE [LARGE SCALE GENOMIC DNA]</scope>
    <source>
        <strain evidence="6">SCPEA02</strain>
    </source>
</reference>
<dbReference type="SUPFAM" id="SSF88946">
    <property type="entry name" value="Sigma2 domain of RNA polymerase sigma factors"/>
    <property type="match status" value="1"/>
</dbReference>
<sequence length="204" mass="22836">MRSIQRPLTAAEQQLVPQAQSLVRWVVTSFVRRNPAARGFKDDLTSYGWLGTIYAAQHWRPDGGASFKTFASRPVQRYVARGWLALVGVARDEDGAYVARQEVPLDDVLNVSVPPTQERVAEAHRLCASIGERLCTHMRPGTQQSTRERAVRVYLLHLEGETLERIGQEVGGTRQRAHQLLSQAEEAALRLRAALKPAWERSAS</sequence>
<keyword evidence="6" id="KW-1185">Reference proteome</keyword>
<dbReference type="Proteomes" id="UP000662747">
    <property type="component" value="Chromosome"/>
</dbReference>
<dbReference type="EMBL" id="CP071090">
    <property type="protein sequence ID" value="QSQ24834.1"/>
    <property type="molecule type" value="Genomic_DNA"/>
</dbReference>
<keyword evidence="3" id="KW-0238">DNA-binding</keyword>
<dbReference type="RefSeq" id="WP_206726395.1">
    <property type="nucleotide sequence ID" value="NZ_CP071090.1"/>
</dbReference>
<keyword evidence="2" id="KW-0731">Sigma factor</keyword>
<evidence type="ECO:0000313" key="6">
    <source>
        <dbReference type="Proteomes" id="UP000662747"/>
    </source>
</evidence>
<evidence type="ECO:0000256" key="4">
    <source>
        <dbReference type="ARBA" id="ARBA00023163"/>
    </source>
</evidence>
<keyword evidence="4" id="KW-0804">Transcription</keyword>
<protein>
    <submittedName>
        <fullName evidence="5">Sigma-70 family RNA polymerase sigma factor</fullName>
    </submittedName>
</protein>
<name>A0ABX7P2Y4_9BACT</name>
<evidence type="ECO:0000256" key="1">
    <source>
        <dbReference type="ARBA" id="ARBA00023015"/>
    </source>
</evidence>
<dbReference type="InterPro" id="IPR013325">
    <property type="entry name" value="RNA_pol_sigma_r2"/>
</dbReference>
<evidence type="ECO:0000256" key="2">
    <source>
        <dbReference type="ARBA" id="ARBA00023082"/>
    </source>
</evidence>